<evidence type="ECO:0000259" key="1">
    <source>
        <dbReference type="Pfam" id="PF03756"/>
    </source>
</evidence>
<comment type="caution">
    <text evidence="2">The sequence shown here is derived from an EMBL/GenBank/DDBJ whole genome shotgun (WGS) entry which is preliminary data.</text>
</comment>
<protein>
    <submittedName>
        <fullName evidence="2">AfsA-related hotdog domain-containing protein</fullName>
    </submittedName>
</protein>
<accession>A0ABU7SGQ0</accession>
<keyword evidence="3" id="KW-1185">Reference proteome</keyword>
<evidence type="ECO:0000313" key="3">
    <source>
        <dbReference type="Proteomes" id="UP001339911"/>
    </source>
</evidence>
<dbReference type="InterPro" id="IPR029069">
    <property type="entry name" value="HotDog_dom_sf"/>
</dbReference>
<dbReference type="RefSeq" id="WP_331209386.1">
    <property type="nucleotide sequence ID" value="NZ_JAZGQL010000014.1"/>
</dbReference>
<dbReference type="EMBL" id="JAZGQL010000014">
    <property type="protein sequence ID" value="MEE6309106.1"/>
    <property type="molecule type" value="Genomic_DNA"/>
</dbReference>
<dbReference type="InterPro" id="IPR005509">
    <property type="entry name" value="AfsA_hotdog_dom"/>
</dbReference>
<organism evidence="2 3">
    <name type="scientific">Plantactinospora veratri</name>
    <dbReference type="NCBI Taxonomy" id="1436122"/>
    <lineage>
        <taxon>Bacteria</taxon>
        <taxon>Bacillati</taxon>
        <taxon>Actinomycetota</taxon>
        <taxon>Actinomycetes</taxon>
        <taxon>Micromonosporales</taxon>
        <taxon>Micromonosporaceae</taxon>
        <taxon>Plantactinospora</taxon>
    </lineage>
</organism>
<evidence type="ECO:0000313" key="2">
    <source>
        <dbReference type="EMBL" id="MEE6309106.1"/>
    </source>
</evidence>
<dbReference type="Proteomes" id="UP001339911">
    <property type="component" value="Unassembled WGS sequence"/>
</dbReference>
<sequence length="250" mass="28733">MQRILVVGDRFATSIDRPDVRGLSQFLAELRSGRYDDPQERRQILLGQCLNGAAREKIEQELSLRDLTTRITIANQHQDVVHRSRVHKRRQENVLLADVERIEPERFRARLSIDVDNELVLDHVSGWHISGMVINEAARQMILAVTEGFYATDPSGPGLQYLLHSWTTRFDRFLFPVDATVLYTVDRLDARRPDRLRFDVSVDIMQNGTRAAQCTMKFSAMNATSFTAIEKRMANELLDDILRTPAEVVR</sequence>
<feature type="domain" description="A-factor biosynthesis hotdog" evidence="1">
    <location>
        <begin position="86"/>
        <end position="219"/>
    </location>
</feature>
<reference evidence="2 3" key="1">
    <citation type="submission" date="2024-01" db="EMBL/GenBank/DDBJ databases">
        <title>Genome insights into Plantactinospora veratri sp. nov.</title>
        <authorList>
            <person name="Wang L."/>
        </authorList>
    </citation>
    <scope>NUCLEOTIDE SEQUENCE [LARGE SCALE GENOMIC DNA]</scope>
    <source>
        <strain evidence="2 3">NEAU-FHS4</strain>
    </source>
</reference>
<name>A0ABU7SGQ0_9ACTN</name>
<proteinExistence type="predicted"/>
<gene>
    <name evidence="2" type="ORF">V1634_19905</name>
</gene>
<dbReference type="Pfam" id="PF03756">
    <property type="entry name" value="AfsA"/>
    <property type="match status" value="1"/>
</dbReference>
<dbReference type="SUPFAM" id="SSF54637">
    <property type="entry name" value="Thioesterase/thiol ester dehydrase-isomerase"/>
    <property type="match status" value="1"/>
</dbReference>